<reference evidence="8 9" key="1">
    <citation type="submission" date="2015-11" db="EMBL/GenBank/DDBJ databases">
        <title>Expanding the genomic diversity of Burkholderia species for the development of highly accurate diagnostics.</title>
        <authorList>
            <person name="Sahl J."/>
            <person name="Keim P."/>
            <person name="Wagner D."/>
        </authorList>
    </citation>
    <scope>NUCLEOTIDE SEQUENCE [LARGE SCALE GENOMIC DNA]</scope>
    <source>
        <strain evidence="8 9">RF32-BP4</strain>
    </source>
</reference>
<organism evidence="8 9">
    <name type="scientific">Burkholderia ubonensis</name>
    <dbReference type="NCBI Taxonomy" id="101571"/>
    <lineage>
        <taxon>Bacteria</taxon>
        <taxon>Pseudomonadati</taxon>
        <taxon>Pseudomonadota</taxon>
        <taxon>Betaproteobacteria</taxon>
        <taxon>Burkholderiales</taxon>
        <taxon>Burkholderiaceae</taxon>
        <taxon>Burkholderia</taxon>
        <taxon>Burkholderia cepacia complex</taxon>
    </lineage>
</organism>
<evidence type="ECO:0000313" key="9">
    <source>
        <dbReference type="Proteomes" id="UP000065521"/>
    </source>
</evidence>
<evidence type="ECO:0000259" key="7">
    <source>
        <dbReference type="Pfam" id="PF05199"/>
    </source>
</evidence>
<dbReference type="GO" id="GO:0016614">
    <property type="term" value="F:oxidoreductase activity, acting on CH-OH group of donors"/>
    <property type="evidence" value="ECO:0007669"/>
    <property type="project" value="InterPro"/>
</dbReference>
<dbReference type="InterPro" id="IPR051473">
    <property type="entry name" value="P2Ox-like"/>
</dbReference>
<dbReference type="Pfam" id="PF00732">
    <property type="entry name" value="GMC_oxred_N"/>
    <property type="match status" value="1"/>
</dbReference>
<gene>
    <name evidence="8" type="ORF">WI38_29520</name>
</gene>
<keyword evidence="4" id="KW-0274">FAD</keyword>
<dbReference type="PANTHER" id="PTHR42784:SF1">
    <property type="entry name" value="PYRANOSE 2-OXIDASE"/>
    <property type="match status" value="1"/>
</dbReference>
<evidence type="ECO:0000256" key="1">
    <source>
        <dbReference type="ARBA" id="ARBA00001974"/>
    </source>
</evidence>
<proteinExistence type="inferred from homology"/>
<dbReference type="InterPro" id="IPR000172">
    <property type="entry name" value="GMC_OxRdtase_N"/>
</dbReference>
<dbReference type="GO" id="GO:0050660">
    <property type="term" value="F:flavin adenine dinucleotide binding"/>
    <property type="evidence" value="ECO:0007669"/>
    <property type="project" value="InterPro"/>
</dbReference>
<evidence type="ECO:0000256" key="4">
    <source>
        <dbReference type="ARBA" id="ARBA00022827"/>
    </source>
</evidence>
<dbReference type="EMBL" id="LOTN01000070">
    <property type="protein sequence ID" value="KUZ82310.1"/>
    <property type="molecule type" value="Genomic_DNA"/>
</dbReference>
<feature type="domain" description="Glucose-methanol-choline oxidoreductase C-terminal" evidence="7">
    <location>
        <begin position="463"/>
        <end position="592"/>
    </location>
</feature>
<evidence type="ECO:0000313" key="8">
    <source>
        <dbReference type="EMBL" id="KUZ82310.1"/>
    </source>
</evidence>
<evidence type="ECO:0000259" key="6">
    <source>
        <dbReference type="Pfam" id="PF00732"/>
    </source>
</evidence>
<comment type="similarity">
    <text evidence="2">Belongs to the GMC oxidoreductase family.</text>
</comment>
<name>A0A102JPL9_9BURK</name>
<evidence type="ECO:0000256" key="2">
    <source>
        <dbReference type="ARBA" id="ARBA00010790"/>
    </source>
</evidence>
<dbReference type="Gene3D" id="3.50.50.60">
    <property type="entry name" value="FAD/NAD(P)-binding domain"/>
    <property type="match status" value="2"/>
</dbReference>
<dbReference type="Proteomes" id="UP000065521">
    <property type="component" value="Unassembled WGS sequence"/>
</dbReference>
<comment type="caution">
    <text evidence="8">The sequence shown here is derived from an EMBL/GenBank/DDBJ whole genome shotgun (WGS) entry which is preliminary data.</text>
</comment>
<evidence type="ECO:0000256" key="3">
    <source>
        <dbReference type="ARBA" id="ARBA00022630"/>
    </source>
</evidence>
<sequence length="616" mass="67110">MKIEAAQTALARRYDAVIVGAGVSGAILAKRLAEHGRRVLLLEAGTGSGLNFTHYTQFLETFYQASIKIPQAPYPNNPNAPQPTELQTTITGPGAPAADGYFVQRGPHPYRSSYTRYTGGTTLHWLGTSLRMLPDDFRMRSLYNVAQDWPLQYETFSRYYEEAEREIGVAANVEEQAYHGQFFPHGYVYPMHGLPQSVVDQAMAASLQGRTYEVNGDVHPLDVTSTPAARNGVPNPAYDGGKGYQPVGSVSSRAVGHRCMGNSSCVPICPIQAKYNAMKTLVASPGDLVTLVTQCVASELLIDPDTGRVTGVRVQSYAKPDDPHHQRYVAQGDVVALCAAPVENAKLLLASGAARSSGLVGVGLMDHPVFLSWGLLPNKVWPFRGPLATSGIEGLRWGSFRDRHASFRIEIGNDGWAWPTGAPASDVHEFIVKDKLWGRDLQRALIGRVTRQVHLSFLVEQLPEAGNNVTIDSRYRDVLGNYRPVIHYDISEYTRGGFALASKVLERVFGLCGIEDHTKFSDDQPRFDYGHTHFNYQGAGHYMGGHRMGSHPKDSVVNADLRSWDHSNLYLVGCGSMTTSGTSNPTLTAAALSCLAADRIDAALGRHPQAITGVTA</sequence>
<dbReference type="AlphaFoldDB" id="A0A102JPL9"/>
<accession>A0A102JPL9</accession>
<evidence type="ECO:0000256" key="5">
    <source>
        <dbReference type="ARBA" id="ARBA00023002"/>
    </source>
</evidence>
<keyword evidence="5" id="KW-0560">Oxidoreductase</keyword>
<dbReference type="Pfam" id="PF13450">
    <property type="entry name" value="NAD_binding_8"/>
    <property type="match status" value="1"/>
</dbReference>
<dbReference type="InterPro" id="IPR007867">
    <property type="entry name" value="GMC_OxRtase_C"/>
</dbReference>
<feature type="domain" description="Glucose-methanol-choline oxidoreductase N-terminal" evidence="6">
    <location>
        <begin position="247"/>
        <end position="369"/>
    </location>
</feature>
<dbReference type="InterPro" id="IPR036188">
    <property type="entry name" value="FAD/NAD-bd_sf"/>
</dbReference>
<comment type="cofactor">
    <cofactor evidence="1">
        <name>FAD</name>
        <dbReference type="ChEBI" id="CHEBI:57692"/>
    </cofactor>
</comment>
<evidence type="ECO:0008006" key="10">
    <source>
        <dbReference type="Google" id="ProtNLM"/>
    </source>
</evidence>
<dbReference type="Pfam" id="PF05199">
    <property type="entry name" value="GMC_oxred_C"/>
    <property type="match status" value="1"/>
</dbReference>
<dbReference type="SUPFAM" id="SSF51905">
    <property type="entry name" value="FAD/NAD(P)-binding domain"/>
    <property type="match status" value="1"/>
</dbReference>
<keyword evidence="3" id="KW-0285">Flavoprotein</keyword>
<protein>
    <recommendedName>
        <fullName evidence="10">GMC family oxidoreductase</fullName>
    </recommendedName>
</protein>
<dbReference type="PANTHER" id="PTHR42784">
    <property type="entry name" value="PYRANOSE 2-OXIDASE"/>
    <property type="match status" value="1"/>
</dbReference>